<comment type="caution">
    <text evidence="4">The sequence shown here is derived from an EMBL/GenBank/DDBJ whole genome shotgun (WGS) entry which is preliminary data.</text>
</comment>
<dbReference type="Pfam" id="PF04966">
    <property type="entry name" value="OprB"/>
    <property type="match status" value="1"/>
</dbReference>
<accession>A0A4R5LP34</accession>
<name>A0A4R5LP34_9GAMM</name>
<evidence type="ECO:0000256" key="1">
    <source>
        <dbReference type="ARBA" id="ARBA00008769"/>
    </source>
</evidence>
<evidence type="ECO:0000256" key="3">
    <source>
        <dbReference type="SAM" id="MobiDB-lite"/>
    </source>
</evidence>
<protein>
    <submittedName>
        <fullName evidence="4">Uncharacterized protein</fullName>
    </submittedName>
</protein>
<reference evidence="4 5" key="1">
    <citation type="submission" date="2019-03" db="EMBL/GenBank/DDBJ databases">
        <title>Seongchinamella monodicae gen. nov., sp. nov., a novel member of the Gammaproteobacteria isolated from a tidal mudflat of beach.</title>
        <authorList>
            <person name="Yang H.G."/>
            <person name="Kang J.W."/>
            <person name="Lee S.D."/>
        </authorList>
    </citation>
    <scope>NUCLEOTIDE SEQUENCE [LARGE SCALE GENOMIC DNA]</scope>
    <source>
        <strain evidence="4 5">GH4-78</strain>
    </source>
</reference>
<gene>
    <name evidence="4" type="ORF">E2F43_17525</name>
</gene>
<dbReference type="GO" id="GO:0008643">
    <property type="term" value="P:carbohydrate transport"/>
    <property type="evidence" value="ECO:0007669"/>
    <property type="project" value="InterPro"/>
</dbReference>
<dbReference type="EMBL" id="SMSE01000004">
    <property type="protein sequence ID" value="TDG12147.1"/>
    <property type="molecule type" value="Genomic_DNA"/>
</dbReference>
<evidence type="ECO:0000313" key="4">
    <source>
        <dbReference type="EMBL" id="TDG12147.1"/>
    </source>
</evidence>
<dbReference type="Proteomes" id="UP000295554">
    <property type="component" value="Unassembled WGS sequence"/>
</dbReference>
<dbReference type="GO" id="GO:0016020">
    <property type="term" value="C:membrane"/>
    <property type="evidence" value="ECO:0007669"/>
    <property type="project" value="InterPro"/>
</dbReference>
<dbReference type="OrthoDB" id="236886at2"/>
<keyword evidence="5" id="KW-1185">Reference proteome</keyword>
<comment type="similarity">
    <text evidence="1 2">Belongs to the OprB family.</text>
</comment>
<evidence type="ECO:0000313" key="5">
    <source>
        <dbReference type="Proteomes" id="UP000295554"/>
    </source>
</evidence>
<dbReference type="InterPro" id="IPR007049">
    <property type="entry name" value="Carb-sel_porin_OprB"/>
</dbReference>
<sequence>MFTLKEEPLAVTDRIEGLCRCAARWFAVFLTAALITLQPGLSLAESGEDQQAIDSSQREGAFTSPDSVGNLLSSNREEKSAFYGLRPFEPWREWKEKVHQNTGIQFNIDYNSLGFKASDSLGDDSAAGGVLRFYGKWLLTGGDTNDTGSLIFKVENRHAYGDLAPREYGFELGYVGVMNCCYSDQGTRGSNLYWRQSFNDQRVVTYAGFIDSTEFIDAYPLASPWTGFSNLVFATGSASIGGLPDGAMGAMAAVWVTDSVYVIGGITDANVDQTDFFRGFDTFFNDFETIKNIDIHWTPKREDLFFNNTHITFWQIDEAEEAGTDSGYGVAVSFTRAADNKFLPFIRGGWSKDGGSILEASLSVGFGYQDQDVSGAGLLGIGLNWGRPNEDTFGVELDDQYTAEVFYRWQILQDLELTPSIQLLVDPALNPDEDLITVVGLRARVVF</sequence>
<feature type="region of interest" description="Disordered" evidence="3">
    <location>
        <begin position="48"/>
        <end position="72"/>
    </location>
</feature>
<proteinExistence type="inferred from homology"/>
<evidence type="ECO:0000256" key="2">
    <source>
        <dbReference type="RuleBase" id="RU363072"/>
    </source>
</evidence>
<dbReference type="GO" id="GO:0015288">
    <property type="term" value="F:porin activity"/>
    <property type="evidence" value="ECO:0007669"/>
    <property type="project" value="InterPro"/>
</dbReference>
<dbReference type="Gene3D" id="2.40.160.180">
    <property type="entry name" value="Carbohydrate-selective porin OprB"/>
    <property type="match status" value="1"/>
</dbReference>
<dbReference type="InterPro" id="IPR038673">
    <property type="entry name" value="OprB_sf"/>
</dbReference>
<organism evidence="4 5">
    <name type="scientific">Seongchinamella unica</name>
    <dbReference type="NCBI Taxonomy" id="2547392"/>
    <lineage>
        <taxon>Bacteria</taxon>
        <taxon>Pseudomonadati</taxon>
        <taxon>Pseudomonadota</taxon>
        <taxon>Gammaproteobacteria</taxon>
        <taxon>Cellvibrionales</taxon>
        <taxon>Halieaceae</taxon>
        <taxon>Seongchinamella</taxon>
    </lineage>
</organism>
<dbReference type="AlphaFoldDB" id="A0A4R5LP34"/>